<dbReference type="Proteomes" id="UP000231388">
    <property type="component" value="Unassembled WGS sequence"/>
</dbReference>
<evidence type="ECO:0000313" key="2">
    <source>
        <dbReference type="EMBL" id="PIP04807.1"/>
    </source>
</evidence>
<dbReference type="EMBL" id="PCQY01000006">
    <property type="protein sequence ID" value="PIP04807.1"/>
    <property type="molecule type" value="Genomic_DNA"/>
</dbReference>
<protein>
    <recommendedName>
        <fullName evidence="4">POTRA domain-containing protein</fullName>
    </recommendedName>
</protein>
<reference evidence="2 3" key="1">
    <citation type="submission" date="2017-09" db="EMBL/GenBank/DDBJ databases">
        <title>Depth-based differentiation of microbial function through sediment-hosted aquifers and enrichment of novel symbionts in the deep terrestrial subsurface.</title>
        <authorList>
            <person name="Probst A.J."/>
            <person name="Ladd B."/>
            <person name="Jarett J.K."/>
            <person name="Geller-Mcgrath D.E."/>
            <person name="Sieber C.M."/>
            <person name="Emerson J.B."/>
            <person name="Anantharaman K."/>
            <person name="Thomas B.C."/>
            <person name="Malmstrom R."/>
            <person name="Stieglmeier M."/>
            <person name="Klingl A."/>
            <person name="Woyke T."/>
            <person name="Ryan C.M."/>
            <person name="Banfield J.F."/>
        </authorList>
    </citation>
    <scope>NUCLEOTIDE SEQUENCE [LARGE SCALE GENOMIC DNA]</scope>
    <source>
        <strain evidence="2">CG23_combo_of_CG06-09_8_20_14_all_40_14</strain>
    </source>
</reference>
<evidence type="ECO:0008006" key="4">
    <source>
        <dbReference type="Google" id="ProtNLM"/>
    </source>
</evidence>
<evidence type="ECO:0000313" key="3">
    <source>
        <dbReference type="Proteomes" id="UP000231388"/>
    </source>
</evidence>
<organism evidence="2 3">
    <name type="scientific">candidate division WWE3 bacterium CG23_combo_of_CG06-09_8_20_14_all_40_14</name>
    <dbReference type="NCBI Taxonomy" id="1975095"/>
    <lineage>
        <taxon>Bacteria</taxon>
        <taxon>Katanobacteria</taxon>
    </lineage>
</organism>
<evidence type="ECO:0000256" key="1">
    <source>
        <dbReference type="SAM" id="Phobius"/>
    </source>
</evidence>
<accession>A0A2G9XCZ5</accession>
<proteinExistence type="predicted"/>
<keyword evidence="1" id="KW-0812">Transmembrane</keyword>
<keyword evidence="1" id="KW-0472">Membrane</keyword>
<dbReference type="AlphaFoldDB" id="A0A2G9XCZ5"/>
<keyword evidence="1" id="KW-1133">Transmembrane helix</keyword>
<dbReference type="GO" id="GO:0051301">
    <property type="term" value="P:cell division"/>
    <property type="evidence" value="ECO:0007669"/>
    <property type="project" value="UniProtKB-KW"/>
</dbReference>
<sequence>MRKKNLLRKSINSYKKHFKILGFLLIAGAVLLFLWFIAAKSKLFAIKKIHVLPRELSLVSTEDVARILENRFLGKSFFGREKEFKGVIYTNFPVIKDVRYTISLPNSIAVELQERKPYAYIKTGFQESYYVSDSDGVVLGARENIEDDLPIIYYDKEMLFLGKKISDKKILTALVILKELKEAGLSVLSCTVNEKISVILRESNTEALFSEGWEEILKEKAILLQKIIQKYSIEGRKIKKIDLRFINPIIDFY</sequence>
<comment type="caution">
    <text evidence="2">The sequence shown here is derived from an EMBL/GenBank/DDBJ whole genome shotgun (WGS) entry which is preliminary data.</text>
</comment>
<name>A0A2G9XCZ5_UNCKA</name>
<feature type="transmembrane region" description="Helical" evidence="1">
    <location>
        <begin position="20"/>
        <end position="38"/>
    </location>
</feature>
<gene>
    <name evidence="2" type="ORF">COX53_00395</name>
</gene>